<dbReference type="PROSITE" id="PS50011">
    <property type="entry name" value="PROTEIN_KINASE_DOM"/>
    <property type="match status" value="1"/>
</dbReference>
<comment type="catalytic activity">
    <reaction evidence="6">
        <text>L-threonyl-[protein] + ATP = O-phospho-L-threonyl-[protein] + ADP + H(+)</text>
        <dbReference type="Rhea" id="RHEA:46608"/>
        <dbReference type="Rhea" id="RHEA-COMP:11060"/>
        <dbReference type="Rhea" id="RHEA-COMP:11605"/>
        <dbReference type="ChEBI" id="CHEBI:15378"/>
        <dbReference type="ChEBI" id="CHEBI:30013"/>
        <dbReference type="ChEBI" id="CHEBI:30616"/>
        <dbReference type="ChEBI" id="CHEBI:61977"/>
        <dbReference type="ChEBI" id="CHEBI:456216"/>
        <dbReference type="EC" id="2.7.11.1"/>
    </reaction>
</comment>
<dbReference type="SUPFAM" id="SSF56112">
    <property type="entry name" value="Protein kinase-like (PK-like)"/>
    <property type="match status" value="1"/>
</dbReference>
<feature type="region of interest" description="Disordered" evidence="12">
    <location>
        <begin position="577"/>
        <end position="629"/>
    </location>
</feature>
<dbReference type="SMART" id="SM00220">
    <property type="entry name" value="S_TKc"/>
    <property type="match status" value="1"/>
</dbReference>
<evidence type="ECO:0000256" key="9">
    <source>
        <dbReference type="PIRSR" id="PIRSR630616-2"/>
    </source>
</evidence>
<evidence type="ECO:0000256" key="8">
    <source>
        <dbReference type="PIRSR" id="PIRSR630616-1"/>
    </source>
</evidence>
<feature type="binding site" evidence="9 11">
    <location>
        <position position="162"/>
    </location>
    <ligand>
        <name>ATP</name>
        <dbReference type="ChEBI" id="CHEBI:30616"/>
    </ligand>
</feature>
<feature type="domain" description="Protein kinase" evidence="13">
    <location>
        <begin position="133"/>
        <end position="401"/>
    </location>
</feature>
<name>A0A922LCY7_DERFA</name>
<evidence type="ECO:0000256" key="10">
    <source>
        <dbReference type="PIRSR" id="PIRSR630616-3"/>
    </source>
</evidence>
<keyword evidence="2" id="KW-0808">Transferase</keyword>
<evidence type="ECO:0000256" key="4">
    <source>
        <dbReference type="ARBA" id="ARBA00022777"/>
    </source>
</evidence>
<dbReference type="InterPro" id="IPR008271">
    <property type="entry name" value="Ser/Thr_kinase_AS"/>
</dbReference>
<dbReference type="PROSITE" id="PS00107">
    <property type="entry name" value="PROTEIN_KINASE_ATP"/>
    <property type="match status" value="1"/>
</dbReference>
<feature type="compositionally biased region" description="Acidic residues" evidence="12">
    <location>
        <begin position="35"/>
        <end position="46"/>
    </location>
</feature>
<evidence type="ECO:0000313" key="15">
    <source>
        <dbReference type="Proteomes" id="UP000790347"/>
    </source>
</evidence>
<dbReference type="PANTHER" id="PTHR24350">
    <property type="entry name" value="SERINE/THREONINE-PROTEIN KINASE IAL-RELATED"/>
    <property type="match status" value="1"/>
</dbReference>
<keyword evidence="5 9" id="KW-0067">ATP-binding</keyword>
<evidence type="ECO:0000256" key="3">
    <source>
        <dbReference type="ARBA" id="ARBA00022741"/>
    </source>
</evidence>
<feature type="binding site" evidence="9">
    <location>
        <position position="278"/>
    </location>
    <ligand>
        <name>ATP</name>
        <dbReference type="ChEBI" id="CHEBI:30616"/>
    </ligand>
</feature>
<evidence type="ECO:0000259" key="13">
    <source>
        <dbReference type="PROSITE" id="PS50011"/>
    </source>
</evidence>
<feature type="active site" description="Proton acceptor" evidence="8">
    <location>
        <position position="260"/>
    </location>
</feature>
<feature type="cross-link" description="Glycyl lysine isopeptide (Lys-Gly) (interchain with G-Cter in SUMO2)" evidence="10">
    <location>
        <position position="262"/>
    </location>
</feature>
<dbReference type="InterPro" id="IPR011009">
    <property type="entry name" value="Kinase-like_dom_sf"/>
</dbReference>
<dbReference type="GO" id="GO:0004674">
    <property type="term" value="F:protein serine/threonine kinase activity"/>
    <property type="evidence" value="ECO:0007669"/>
    <property type="project" value="UniProtKB-KW"/>
</dbReference>
<feature type="region of interest" description="Disordered" evidence="12">
    <location>
        <begin position="22"/>
        <end position="100"/>
    </location>
</feature>
<evidence type="ECO:0000313" key="14">
    <source>
        <dbReference type="EMBL" id="KAH9527335.1"/>
    </source>
</evidence>
<dbReference type="InterPro" id="IPR030616">
    <property type="entry name" value="Aur-like"/>
</dbReference>
<comment type="catalytic activity">
    <reaction evidence="7">
        <text>L-seryl-[protein] + ATP = O-phospho-L-seryl-[protein] + ADP + H(+)</text>
        <dbReference type="Rhea" id="RHEA:17989"/>
        <dbReference type="Rhea" id="RHEA-COMP:9863"/>
        <dbReference type="Rhea" id="RHEA-COMP:11604"/>
        <dbReference type="ChEBI" id="CHEBI:15378"/>
        <dbReference type="ChEBI" id="CHEBI:29999"/>
        <dbReference type="ChEBI" id="CHEBI:30616"/>
        <dbReference type="ChEBI" id="CHEBI:83421"/>
        <dbReference type="ChEBI" id="CHEBI:456216"/>
        <dbReference type="EC" id="2.7.11.1"/>
    </reaction>
</comment>
<keyword evidence="1" id="KW-0723">Serine/threonine-protein kinase</keyword>
<feature type="compositionally biased region" description="Low complexity" evidence="12">
    <location>
        <begin position="427"/>
        <end position="436"/>
    </location>
</feature>
<feature type="compositionally biased region" description="Low complexity" evidence="12">
    <location>
        <begin position="443"/>
        <end position="455"/>
    </location>
</feature>
<keyword evidence="15" id="KW-1185">Reference proteome</keyword>
<evidence type="ECO:0000256" key="11">
    <source>
        <dbReference type="PROSITE-ProRule" id="PRU10141"/>
    </source>
</evidence>
<feature type="region of interest" description="Disordered" evidence="12">
    <location>
        <begin position="424"/>
        <end position="465"/>
    </location>
</feature>
<evidence type="ECO:0000256" key="1">
    <source>
        <dbReference type="ARBA" id="ARBA00022527"/>
    </source>
</evidence>
<sequence>MTVETQLVMGCKCFKIGRRNPANEQYDESNYMADENGEPQMDDEQLQEQQQQEQQQEQQTPESTTTGKIGKKRKRSKEKRKHQKEKEKEKSKKHKSSKIQVTISRIPTTDVTPILSCKSDGSDTEKIIERIGYRLEKQIGKGGFGTVYKAIDLKTKQKVACKVMTVSTNRKDQLLIKKELFILHSVEHKHIIRVYKHFILQSSKSAHVYIFMQFADKSDLWNLVRKKLETGMKEKQARKMFKQITSAIEYLHRRNIAHRDIKLENILLDKKYNCLVTDFGLSIVVIQKEGRVVNAPNYCGTIPYMAPEIHLFLITKIIFDVLQADVWALGVVLYCMINQGQFPFSMDQDVMLQQQLSGQFQFTDKMSFKPDDRLIDLMTQIFQPNPLIRIRMVDLVQHPWLIDAPMDKNIPKLKTCEPKIMIDPPKQQQQQQQQQQTAPEHQSPPSLQGQQQNSQEKQKLDNITGQIVKQNLKTMMMMMMNVGDKKGGGGGGGKQILEQQISPAMMMRMPIKKRMKMKKRMKVKVKLKKFQRSPMMMKMKHQPKSPFQQKQQQQQPPYMMPMLMKGKSMYPPMFMDKQQQQQQQFPPFYQQQPFPPFYQQQQQQQQQLSSYSSGSSATSTMSSDTSDSD</sequence>
<evidence type="ECO:0000256" key="12">
    <source>
        <dbReference type="SAM" id="MobiDB-lite"/>
    </source>
</evidence>
<feature type="compositionally biased region" description="Low complexity" evidence="12">
    <location>
        <begin position="578"/>
        <end position="629"/>
    </location>
</feature>
<dbReference type="GO" id="GO:0005524">
    <property type="term" value="F:ATP binding"/>
    <property type="evidence" value="ECO:0007669"/>
    <property type="project" value="UniProtKB-UniRule"/>
</dbReference>
<dbReference type="Pfam" id="PF00069">
    <property type="entry name" value="Pkinase"/>
    <property type="match status" value="1"/>
</dbReference>
<dbReference type="Gene3D" id="1.10.510.10">
    <property type="entry name" value="Transferase(Phosphotransferase) domain 1"/>
    <property type="match status" value="1"/>
</dbReference>
<dbReference type="InterPro" id="IPR000719">
    <property type="entry name" value="Prot_kinase_dom"/>
</dbReference>
<keyword evidence="4" id="KW-0418">Kinase</keyword>
<proteinExistence type="predicted"/>
<reference evidence="14" key="1">
    <citation type="submission" date="2013-05" db="EMBL/GenBank/DDBJ databases">
        <authorList>
            <person name="Yim A.K.Y."/>
            <person name="Chan T.F."/>
            <person name="Ji K.M."/>
            <person name="Liu X.Y."/>
            <person name="Zhou J.W."/>
            <person name="Li R.Q."/>
            <person name="Yang K.Y."/>
            <person name="Li J."/>
            <person name="Li M."/>
            <person name="Law P.T.W."/>
            <person name="Wu Y.L."/>
            <person name="Cai Z.L."/>
            <person name="Qin H."/>
            <person name="Bao Y."/>
            <person name="Leung R.K.K."/>
            <person name="Ng P.K.S."/>
            <person name="Zou J."/>
            <person name="Zhong X.J."/>
            <person name="Ran P.X."/>
            <person name="Zhong N.S."/>
            <person name="Liu Z.G."/>
            <person name="Tsui S.K.W."/>
        </authorList>
    </citation>
    <scope>NUCLEOTIDE SEQUENCE</scope>
    <source>
        <strain evidence="14">Derf</strain>
        <tissue evidence="14">Whole organism</tissue>
    </source>
</reference>
<evidence type="ECO:0000256" key="7">
    <source>
        <dbReference type="ARBA" id="ARBA00048679"/>
    </source>
</evidence>
<reference evidence="14" key="2">
    <citation type="journal article" date="2022" name="Res Sq">
        <title>Comparative Genomics Reveals Insights into the Divergent Evolution of Astigmatic Mites and Household Pest Adaptations.</title>
        <authorList>
            <person name="Xiong Q."/>
            <person name="Wan A.T.-Y."/>
            <person name="Liu X.-Y."/>
            <person name="Fung C.S.-H."/>
            <person name="Xiao X."/>
            <person name="Malainual N."/>
            <person name="Hou J."/>
            <person name="Wang L."/>
            <person name="Wang M."/>
            <person name="Yang K."/>
            <person name="Cui Y."/>
            <person name="Leung E."/>
            <person name="Nong W."/>
            <person name="Shin S.-K."/>
            <person name="Au S."/>
            <person name="Jeong K.Y."/>
            <person name="Chew F.T."/>
            <person name="Hui J."/>
            <person name="Leung T.F."/>
            <person name="Tungtrongchitr A."/>
            <person name="Zhong N."/>
            <person name="Liu Z."/>
            <person name="Tsui S."/>
        </authorList>
    </citation>
    <scope>NUCLEOTIDE SEQUENCE</scope>
    <source>
        <strain evidence="14">Derf</strain>
        <tissue evidence="14">Whole organism</tissue>
    </source>
</reference>
<dbReference type="AlphaFoldDB" id="A0A922LCY7"/>
<dbReference type="EMBL" id="ASGP02000001">
    <property type="protein sequence ID" value="KAH9527335.1"/>
    <property type="molecule type" value="Genomic_DNA"/>
</dbReference>
<protein>
    <recommendedName>
        <fullName evidence="13">Protein kinase domain-containing protein</fullName>
    </recommendedName>
</protein>
<evidence type="ECO:0000256" key="5">
    <source>
        <dbReference type="ARBA" id="ARBA00022840"/>
    </source>
</evidence>
<feature type="compositionally biased region" description="Basic residues" evidence="12">
    <location>
        <begin position="69"/>
        <end position="83"/>
    </location>
</feature>
<dbReference type="FunFam" id="1.10.510.10:FF:000571">
    <property type="entry name" value="Maternal embryonic leucine zipper kinase"/>
    <property type="match status" value="1"/>
</dbReference>
<keyword evidence="3 9" id="KW-0547">Nucleotide-binding</keyword>
<gene>
    <name evidence="14" type="ORF">DERF_001357</name>
</gene>
<dbReference type="Proteomes" id="UP000790347">
    <property type="component" value="Unassembled WGS sequence"/>
</dbReference>
<dbReference type="InterPro" id="IPR017441">
    <property type="entry name" value="Protein_kinase_ATP_BS"/>
</dbReference>
<evidence type="ECO:0000256" key="6">
    <source>
        <dbReference type="ARBA" id="ARBA00047899"/>
    </source>
</evidence>
<organism evidence="14 15">
    <name type="scientific">Dermatophagoides farinae</name>
    <name type="common">American house dust mite</name>
    <dbReference type="NCBI Taxonomy" id="6954"/>
    <lineage>
        <taxon>Eukaryota</taxon>
        <taxon>Metazoa</taxon>
        <taxon>Ecdysozoa</taxon>
        <taxon>Arthropoda</taxon>
        <taxon>Chelicerata</taxon>
        <taxon>Arachnida</taxon>
        <taxon>Acari</taxon>
        <taxon>Acariformes</taxon>
        <taxon>Sarcoptiformes</taxon>
        <taxon>Astigmata</taxon>
        <taxon>Psoroptidia</taxon>
        <taxon>Analgoidea</taxon>
        <taxon>Pyroglyphidae</taxon>
        <taxon>Dermatophagoidinae</taxon>
        <taxon>Dermatophagoides</taxon>
    </lineage>
</organism>
<evidence type="ECO:0000256" key="2">
    <source>
        <dbReference type="ARBA" id="ARBA00022679"/>
    </source>
</evidence>
<feature type="binding site" evidence="9">
    <location>
        <begin position="264"/>
        <end position="265"/>
    </location>
    <ligand>
        <name>ATP</name>
        <dbReference type="ChEBI" id="CHEBI:30616"/>
    </ligand>
</feature>
<comment type="caution">
    <text evidence="14">The sequence shown here is derived from an EMBL/GenBank/DDBJ whole genome shotgun (WGS) entry which is preliminary data.</text>
</comment>
<feature type="compositionally biased region" description="Low complexity" evidence="12">
    <location>
        <begin position="47"/>
        <end position="59"/>
    </location>
</feature>
<accession>A0A922LCY7</accession>
<dbReference type="PROSITE" id="PS00108">
    <property type="entry name" value="PROTEIN_KINASE_ST"/>
    <property type="match status" value="1"/>
</dbReference>